<protein>
    <recommendedName>
        <fullName evidence="1">DUF7869 domain-containing protein</fullName>
    </recommendedName>
</protein>
<dbReference type="Proteomes" id="UP000268093">
    <property type="component" value="Unassembled WGS sequence"/>
</dbReference>
<dbReference type="PANTHER" id="PTHR34415:SF1">
    <property type="entry name" value="INTEGRASE CATALYTIC DOMAIN-CONTAINING PROTEIN"/>
    <property type="match status" value="1"/>
</dbReference>
<dbReference type="PANTHER" id="PTHR34415">
    <property type="entry name" value="INTEGRASE CATALYTIC DOMAIN-CONTAINING PROTEIN"/>
    <property type="match status" value="1"/>
</dbReference>
<evidence type="ECO:0000259" key="1">
    <source>
        <dbReference type="Pfam" id="PF25273"/>
    </source>
</evidence>
<dbReference type="Pfam" id="PF25273">
    <property type="entry name" value="DUF7869"/>
    <property type="match status" value="1"/>
</dbReference>
<evidence type="ECO:0000313" key="2">
    <source>
        <dbReference type="EMBL" id="RUP48345.1"/>
    </source>
</evidence>
<dbReference type="AlphaFoldDB" id="A0A433DBZ4"/>
<feature type="domain" description="DUF7869" evidence="1">
    <location>
        <begin position="54"/>
        <end position="140"/>
    </location>
</feature>
<comment type="caution">
    <text evidence="2">The sequence shown here is derived from an EMBL/GenBank/DDBJ whole genome shotgun (WGS) entry which is preliminary data.</text>
</comment>
<proteinExistence type="predicted"/>
<evidence type="ECO:0000313" key="3">
    <source>
        <dbReference type="Proteomes" id="UP000268093"/>
    </source>
</evidence>
<sequence length="219" mass="25617">MHTSGGTLIQNEEDIINLNNIAPNTTYNKKEIYISKHLSKYKYLVFAMMQFLNKLLIHFYLANYDNCSGQNKNNALIKYLCWRIAVKLHIKITLRFMVAGHTKFSPDGFFGLFKLKLRLVLKSEIHTIDQLATVVTKLTQYNHNIPQLIVKSNGLYLKFYLIMNFNLILIILGKFIFPQELPVRGITAERAWYLFEKIRPYILTQFQEQICPKPLVSKP</sequence>
<gene>
    <name evidence="2" type="ORF">BC936DRAFT_144689</name>
</gene>
<accession>A0A433DBZ4</accession>
<name>A0A433DBZ4_9FUNG</name>
<keyword evidence="3" id="KW-1185">Reference proteome</keyword>
<organism evidence="2 3">
    <name type="scientific">Jimgerdemannia flammicorona</name>
    <dbReference type="NCBI Taxonomy" id="994334"/>
    <lineage>
        <taxon>Eukaryota</taxon>
        <taxon>Fungi</taxon>
        <taxon>Fungi incertae sedis</taxon>
        <taxon>Mucoromycota</taxon>
        <taxon>Mucoromycotina</taxon>
        <taxon>Endogonomycetes</taxon>
        <taxon>Endogonales</taxon>
        <taxon>Endogonaceae</taxon>
        <taxon>Jimgerdemannia</taxon>
    </lineage>
</organism>
<dbReference type="OrthoDB" id="2431294at2759"/>
<dbReference type="InterPro" id="IPR057191">
    <property type="entry name" value="DUF7869"/>
</dbReference>
<dbReference type="EMBL" id="RBNI01003453">
    <property type="protein sequence ID" value="RUP48345.1"/>
    <property type="molecule type" value="Genomic_DNA"/>
</dbReference>
<reference evidence="2 3" key="1">
    <citation type="journal article" date="2018" name="New Phytol.">
        <title>Phylogenomics of Endogonaceae and evolution of mycorrhizas within Mucoromycota.</title>
        <authorList>
            <person name="Chang Y."/>
            <person name="Desiro A."/>
            <person name="Na H."/>
            <person name="Sandor L."/>
            <person name="Lipzen A."/>
            <person name="Clum A."/>
            <person name="Barry K."/>
            <person name="Grigoriev I.V."/>
            <person name="Martin F.M."/>
            <person name="Stajich J.E."/>
            <person name="Smith M.E."/>
            <person name="Bonito G."/>
            <person name="Spatafora J.W."/>
        </authorList>
    </citation>
    <scope>NUCLEOTIDE SEQUENCE [LARGE SCALE GENOMIC DNA]</scope>
    <source>
        <strain evidence="2 3">GMNB39</strain>
    </source>
</reference>